<accession>A0A0E9WHZ2</accession>
<dbReference type="EMBL" id="GBXM01019474">
    <property type="protein sequence ID" value="JAH89103.1"/>
    <property type="molecule type" value="Transcribed_RNA"/>
</dbReference>
<reference evidence="1" key="1">
    <citation type="submission" date="2014-11" db="EMBL/GenBank/DDBJ databases">
        <authorList>
            <person name="Amaro Gonzalez C."/>
        </authorList>
    </citation>
    <scope>NUCLEOTIDE SEQUENCE</scope>
</reference>
<name>A0A0E9WHZ2_ANGAN</name>
<organism evidence="1">
    <name type="scientific">Anguilla anguilla</name>
    <name type="common">European freshwater eel</name>
    <name type="synonym">Muraena anguilla</name>
    <dbReference type="NCBI Taxonomy" id="7936"/>
    <lineage>
        <taxon>Eukaryota</taxon>
        <taxon>Metazoa</taxon>
        <taxon>Chordata</taxon>
        <taxon>Craniata</taxon>
        <taxon>Vertebrata</taxon>
        <taxon>Euteleostomi</taxon>
        <taxon>Actinopterygii</taxon>
        <taxon>Neopterygii</taxon>
        <taxon>Teleostei</taxon>
        <taxon>Anguilliformes</taxon>
        <taxon>Anguillidae</taxon>
        <taxon>Anguilla</taxon>
    </lineage>
</organism>
<evidence type="ECO:0000313" key="1">
    <source>
        <dbReference type="EMBL" id="JAH89103.1"/>
    </source>
</evidence>
<sequence length="44" mass="4905">MKNGRKSIGPRPDPHKPFARIQSAYVLNFGFLNSGVNYKINLAS</sequence>
<dbReference type="AlphaFoldDB" id="A0A0E9WHZ2"/>
<reference evidence="1" key="2">
    <citation type="journal article" date="2015" name="Fish Shellfish Immunol.">
        <title>Early steps in the European eel (Anguilla anguilla)-Vibrio vulnificus interaction in the gills: Role of the RtxA13 toxin.</title>
        <authorList>
            <person name="Callol A."/>
            <person name="Pajuelo D."/>
            <person name="Ebbesson L."/>
            <person name="Teles M."/>
            <person name="MacKenzie S."/>
            <person name="Amaro C."/>
        </authorList>
    </citation>
    <scope>NUCLEOTIDE SEQUENCE</scope>
</reference>
<protein>
    <submittedName>
        <fullName evidence="1">Uncharacterized protein</fullName>
    </submittedName>
</protein>
<proteinExistence type="predicted"/>